<dbReference type="Gene3D" id="1.20.1720.10">
    <property type="entry name" value="Multidrug resistance protein D"/>
    <property type="match status" value="1"/>
</dbReference>
<evidence type="ECO:0000256" key="4">
    <source>
        <dbReference type="ARBA" id="ARBA00022692"/>
    </source>
</evidence>
<feature type="transmembrane region" description="Helical" evidence="7">
    <location>
        <begin position="251"/>
        <end position="278"/>
    </location>
</feature>
<dbReference type="PROSITE" id="PS50850">
    <property type="entry name" value="MFS"/>
    <property type="match status" value="1"/>
</dbReference>
<feature type="transmembrane region" description="Helical" evidence="7">
    <location>
        <begin position="324"/>
        <end position="341"/>
    </location>
</feature>
<dbReference type="PANTHER" id="PTHR23501">
    <property type="entry name" value="MAJOR FACILITATOR SUPERFAMILY"/>
    <property type="match status" value="1"/>
</dbReference>
<evidence type="ECO:0000313" key="9">
    <source>
        <dbReference type="EMBL" id="CAG22639.1"/>
    </source>
</evidence>
<feature type="transmembrane region" description="Helical" evidence="7">
    <location>
        <begin position="44"/>
        <end position="63"/>
    </location>
</feature>
<dbReference type="FunFam" id="1.20.1720.10:FF:000004">
    <property type="entry name" value="EmrB/QacA family drug resistance transporter"/>
    <property type="match status" value="1"/>
</dbReference>
<feature type="transmembrane region" description="Helical" evidence="7">
    <location>
        <begin position="100"/>
        <end position="121"/>
    </location>
</feature>
<dbReference type="KEGG" id="ppr:PBPRB0767"/>
<keyword evidence="5 7" id="KW-1133">Transmembrane helix</keyword>
<feature type="transmembrane region" description="Helical" evidence="7">
    <location>
        <begin position="347"/>
        <end position="371"/>
    </location>
</feature>
<evidence type="ECO:0000256" key="3">
    <source>
        <dbReference type="ARBA" id="ARBA00022475"/>
    </source>
</evidence>
<dbReference type="SUPFAM" id="SSF103473">
    <property type="entry name" value="MFS general substrate transporter"/>
    <property type="match status" value="1"/>
</dbReference>
<dbReference type="Gene3D" id="1.20.1250.20">
    <property type="entry name" value="MFS general substrate transporter like domains"/>
    <property type="match status" value="1"/>
</dbReference>
<dbReference type="GO" id="GO:0005886">
    <property type="term" value="C:plasma membrane"/>
    <property type="evidence" value="ECO:0007669"/>
    <property type="project" value="UniProtKB-SubCell"/>
</dbReference>
<dbReference type="Proteomes" id="UP000000593">
    <property type="component" value="Chromosome 2"/>
</dbReference>
<keyword evidence="10" id="KW-1185">Reference proteome</keyword>
<feature type="transmembrane region" description="Helical" evidence="7">
    <location>
        <begin position="75"/>
        <end position="94"/>
    </location>
</feature>
<gene>
    <name evidence="9" type="primary">SCO6483</name>
    <name evidence="9" type="ordered locus">PBPRB0767</name>
</gene>
<sequence length="469" mass="49978">MGECMSPKTIFTSVALVIALGSLEKSIVTTPLPIIGAELNAGQALTWVITAYLLAATAVLPVYGKLSDIFGRVKMLNISILLFILGSVACALSQDLTQLIASRVLQGIGGGGLIALAFTVIADSIPAREVGKYQGYISIVYAVSSIAGPLLGGYFSEQLSWRWIFWINIPLGALAVWMINKNLRHLSVKRASKFDWKGAGLLMTATTLLLLLISPEASLDATIASITLFTVMLLLVWVERKAVDPILPVRLVSLPGYVISVLLILCSQLLMFAVLVYLPLQMQWQKGMTASGSGLLMMIFMFSITTGAYFGGKQIARKGYYKRFVVVGFLLSAIALWLLHFDLYLSAALAAAGLGLGLTLPALSVVVQNVLPAEDRGIGMSLFGFGRELGGAIGVAICATIFHSQVPVVVAEGSENTLAHFDPEALAQGFSMTYAGMAVVAVIAFLLAVFAMKGQALSSDLKPHAVKDK</sequence>
<keyword evidence="2" id="KW-0813">Transport</keyword>
<dbReference type="Pfam" id="PF07690">
    <property type="entry name" value="MFS_1"/>
    <property type="match status" value="1"/>
</dbReference>
<feature type="transmembrane region" description="Helical" evidence="7">
    <location>
        <begin position="133"/>
        <end position="155"/>
    </location>
</feature>
<proteinExistence type="predicted"/>
<keyword evidence="3" id="KW-1003">Cell membrane</keyword>
<dbReference type="EMBL" id="CR378677">
    <property type="protein sequence ID" value="CAG22639.1"/>
    <property type="molecule type" value="Genomic_DNA"/>
</dbReference>
<feature type="transmembrane region" description="Helical" evidence="7">
    <location>
        <begin position="199"/>
        <end position="215"/>
    </location>
</feature>
<feature type="transmembrane region" description="Helical" evidence="7">
    <location>
        <begin position="392"/>
        <end position="411"/>
    </location>
</feature>
<dbReference type="eggNOG" id="COG2814">
    <property type="taxonomic scope" value="Bacteria"/>
</dbReference>
<name>Q6LJ91_PHOPR</name>
<evidence type="ECO:0000259" key="8">
    <source>
        <dbReference type="PROSITE" id="PS50850"/>
    </source>
</evidence>
<dbReference type="AlphaFoldDB" id="Q6LJ91"/>
<evidence type="ECO:0000313" key="10">
    <source>
        <dbReference type="Proteomes" id="UP000000593"/>
    </source>
</evidence>
<dbReference type="PANTHER" id="PTHR23501:SF197">
    <property type="entry name" value="COMD"/>
    <property type="match status" value="1"/>
</dbReference>
<evidence type="ECO:0000256" key="7">
    <source>
        <dbReference type="SAM" id="Phobius"/>
    </source>
</evidence>
<organism evidence="9 10">
    <name type="scientific">Photobacterium profundum (strain SS9)</name>
    <dbReference type="NCBI Taxonomy" id="298386"/>
    <lineage>
        <taxon>Bacteria</taxon>
        <taxon>Pseudomonadati</taxon>
        <taxon>Pseudomonadota</taxon>
        <taxon>Gammaproteobacteria</taxon>
        <taxon>Vibrionales</taxon>
        <taxon>Vibrionaceae</taxon>
        <taxon>Photobacterium</taxon>
    </lineage>
</organism>
<dbReference type="InterPro" id="IPR020846">
    <property type="entry name" value="MFS_dom"/>
</dbReference>
<feature type="transmembrane region" description="Helical" evidence="7">
    <location>
        <begin position="221"/>
        <end position="239"/>
    </location>
</feature>
<dbReference type="STRING" id="298386.PBPRB0767"/>
<evidence type="ECO:0000256" key="5">
    <source>
        <dbReference type="ARBA" id="ARBA00022989"/>
    </source>
</evidence>
<evidence type="ECO:0000256" key="2">
    <source>
        <dbReference type="ARBA" id="ARBA00022448"/>
    </source>
</evidence>
<keyword evidence="6 7" id="KW-0472">Membrane</keyword>
<dbReference type="GO" id="GO:0022857">
    <property type="term" value="F:transmembrane transporter activity"/>
    <property type="evidence" value="ECO:0007669"/>
    <property type="project" value="InterPro"/>
</dbReference>
<evidence type="ECO:0000256" key="6">
    <source>
        <dbReference type="ARBA" id="ARBA00023136"/>
    </source>
</evidence>
<feature type="transmembrane region" description="Helical" evidence="7">
    <location>
        <begin position="431"/>
        <end position="452"/>
    </location>
</feature>
<evidence type="ECO:0000256" key="1">
    <source>
        <dbReference type="ARBA" id="ARBA00004651"/>
    </source>
</evidence>
<reference evidence="10" key="1">
    <citation type="journal article" date="2005" name="Science">
        <title>Life at depth: Photobacterium profundum genome sequence and expression analysis.</title>
        <authorList>
            <person name="Vezzi A."/>
            <person name="Campanaro S."/>
            <person name="D'Angelo M."/>
            <person name="Simonato F."/>
            <person name="Vitulo N."/>
            <person name="Lauro F.M."/>
            <person name="Cestaro A."/>
            <person name="Malacrida G."/>
            <person name="Simionati B."/>
            <person name="Cannata N."/>
            <person name="Romualdi C."/>
            <person name="Bartlett D.H."/>
            <person name="Valle G."/>
        </authorList>
    </citation>
    <scope>NUCLEOTIDE SEQUENCE [LARGE SCALE GENOMIC DNA]</scope>
    <source>
        <strain evidence="10">ATCC BAA-1253 / SS9</strain>
    </source>
</reference>
<feature type="domain" description="Major facilitator superfamily (MFS) profile" evidence="8">
    <location>
        <begin position="10"/>
        <end position="456"/>
    </location>
</feature>
<dbReference type="CDD" id="cd17502">
    <property type="entry name" value="MFS_Azr1_MDR_like"/>
    <property type="match status" value="1"/>
</dbReference>
<keyword evidence="4 7" id="KW-0812">Transmembrane</keyword>
<dbReference type="HOGENOM" id="CLU_000960_2_7_6"/>
<feature type="transmembrane region" description="Helical" evidence="7">
    <location>
        <begin position="290"/>
        <end position="312"/>
    </location>
</feature>
<comment type="subcellular location">
    <subcellularLocation>
        <location evidence="1">Cell membrane</location>
        <topology evidence="1">Multi-pass membrane protein</topology>
    </subcellularLocation>
</comment>
<protein>
    <submittedName>
        <fullName evidence="9">Multidrug transporter</fullName>
    </submittedName>
</protein>
<dbReference type="InterPro" id="IPR036259">
    <property type="entry name" value="MFS_trans_sf"/>
</dbReference>
<feature type="transmembrane region" description="Helical" evidence="7">
    <location>
        <begin position="161"/>
        <end position="179"/>
    </location>
</feature>
<dbReference type="InterPro" id="IPR011701">
    <property type="entry name" value="MFS"/>
</dbReference>
<accession>Q6LJ91</accession>